<dbReference type="PATRIC" id="fig|1678637.3.peg.5134"/>
<sequence>MRPPADTPDPAVLGALLTRHGWRRHGGAGGRYGRWTPPDGSGTSLLVPATAGFPDSADLLAEALAALEHSPAPSARLILIALRTPSDEIHWHRHIPDPGPPAAVWAAQERLRSGARALLLAGHLATRETAGYHGARHRRPAEAALAHLLVGPQHGARDLTVFAPAGPDQPYGRPAVGALLRALHATRDATDYERATGRPEAFAAAVEAGVCRELTEALVALVGGSEGIRVHVAWAPAAGPPPGFAARPEPVEFTPGDLPVLRAAGARYLRDEPPLPVRLTGTVVHLHRDTPGGPGALRLRVLDGADVAEVRAEVGEDDYRVAGHAHLMGLPVRIAGRLESGGGFRRLTAAGGVRPVRVDEAEREQLLKSLHTQLDLFEEREGQG</sequence>
<dbReference type="RefSeq" id="WP_049718370.1">
    <property type="nucleotide sequence ID" value="NZ_LFXA01000017.1"/>
</dbReference>
<proteinExistence type="predicted"/>
<dbReference type="EMBL" id="LFXA01000017">
    <property type="protein sequence ID" value="KNB49821.1"/>
    <property type="molecule type" value="Genomic_DNA"/>
</dbReference>
<reference evidence="2" key="1">
    <citation type="submission" date="2015-07" db="EMBL/GenBank/DDBJ databases">
        <title>Draft genome sequence of Streptomyces sp. CMAA 1322, a bacterium isolated from Caatinga biome, from dry forest semiarid of Brazil.</title>
        <authorList>
            <person name="Santos S.N."/>
            <person name="Gacesa R."/>
            <person name="Taketani R.G."/>
            <person name="Long P.F."/>
            <person name="Melo I.S."/>
        </authorList>
    </citation>
    <scope>NUCLEOTIDE SEQUENCE [LARGE SCALE GENOMIC DNA]</scope>
    <source>
        <strain evidence="2">CMAA 1322</strain>
    </source>
</reference>
<accession>A0A0K9X9Q2</accession>
<protein>
    <submittedName>
        <fullName evidence="1">Uncharacterized protein</fullName>
    </submittedName>
</protein>
<name>A0A0K9X9Q2_9ACTN</name>
<dbReference type="OrthoDB" id="4331634at2"/>
<keyword evidence="2" id="KW-1185">Reference proteome</keyword>
<gene>
    <name evidence="1" type="ORF">AC230_24020</name>
</gene>
<dbReference type="AlphaFoldDB" id="A0A0K9X9Q2"/>
<organism evidence="1 2">
    <name type="scientific">Streptomyces caatingaensis</name>
    <dbReference type="NCBI Taxonomy" id="1678637"/>
    <lineage>
        <taxon>Bacteria</taxon>
        <taxon>Bacillati</taxon>
        <taxon>Actinomycetota</taxon>
        <taxon>Actinomycetes</taxon>
        <taxon>Kitasatosporales</taxon>
        <taxon>Streptomycetaceae</taxon>
        <taxon>Streptomyces</taxon>
    </lineage>
</organism>
<evidence type="ECO:0000313" key="2">
    <source>
        <dbReference type="Proteomes" id="UP000037288"/>
    </source>
</evidence>
<dbReference type="Proteomes" id="UP000037288">
    <property type="component" value="Unassembled WGS sequence"/>
</dbReference>
<comment type="caution">
    <text evidence="1">The sequence shown here is derived from an EMBL/GenBank/DDBJ whole genome shotgun (WGS) entry which is preliminary data.</text>
</comment>
<dbReference type="STRING" id="1678637.AC230_24020"/>
<evidence type="ECO:0000313" key="1">
    <source>
        <dbReference type="EMBL" id="KNB49821.1"/>
    </source>
</evidence>